<dbReference type="InterPro" id="IPR028103">
    <property type="entry name" value="Spatacsin"/>
</dbReference>
<gene>
    <name evidence="3" type="ORF">OFUS_LOCUS20900</name>
</gene>
<dbReference type="OrthoDB" id="2018754at2759"/>
<keyword evidence="1" id="KW-0175">Coiled coil</keyword>
<dbReference type="Proteomes" id="UP000749559">
    <property type="component" value="Unassembled WGS sequence"/>
</dbReference>
<dbReference type="PANTHER" id="PTHR13650">
    <property type="entry name" value="SPATACSIN"/>
    <property type="match status" value="1"/>
</dbReference>
<dbReference type="PANTHER" id="PTHR13650:SF0">
    <property type="entry name" value="SPATACSIN"/>
    <property type="match status" value="1"/>
</dbReference>
<keyword evidence="4" id="KW-1185">Reference proteome</keyword>
<feature type="compositionally biased region" description="Low complexity" evidence="2">
    <location>
        <begin position="1383"/>
        <end position="1393"/>
    </location>
</feature>
<dbReference type="GO" id="GO:0008088">
    <property type="term" value="P:axo-dendritic transport"/>
    <property type="evidence" value="ECO:0007669"/>
    <property type="project" value="TreeGrafter"/>
</dbReference>
<dbReference type="GO" id="GO:0048489">
    <property type="term" value="P:synaptic vesicle transport"/>
    <property type="evidence" value="ECO:0007669"/>
    <property type="project" value="TreeGrafter"/>
</dbReference>
<feature type="non-terminal residue" evidence="3">
    <location>
        <position position="1"/>
    </location>
</feature>
<accession>A0A8J1TXE4</accession>
<name>A0A8J1TXE4_OWEFU</name>
<proteinExistence type="predicted"/>
<dbReference type="GO" id="GO:0045202">
    <property type="term" value="C:synapse"/>
    <property type="evidence" value="ECO:0007669"/>
    <property type="project" value="TreeGrafter"/>
</dbReference>
<dbReference type="EMBL" id="CAIIXF020000010">
    <property type="protein sequence ID" value="CAH1796496.1"/>
    <property type="molecule type" value="Genomic_DNA"/>
</dbReference>
<evidence type="ECO:0000256" key="1">
    <source>
        <dbReference type="SAM" id="Coils"/>
    </source>
</evidence>
<dbReference type="GO" id="GO:0005737">
    <property type="term" value="C:cytoplasm"/>
    <property type="evidence" value="ECO:0007669"/>
    <property type="project" value="TreeGrafter"/>
</dbReference>
<evidence type="ECO:0000256" key="2">
    <source>
        <dbReference type="SAM" id="MobiDB-lite"/>
    </source>
</evidence>
<reference evidence="3" key="1">
    <citation type="submission" date="2022-03" db="EMBL/GenBank/DDBJ databases">
        <authorList>
            <person name="Martin C."/>
        </authorList>
    </citation>
    <scope>NUCLEOTIDE SEQUENCE</scope>
</reference>
<dbReference type="GO" id="GO:0007268">
    <property type="term" value="P:chemical synaptic transmission"/>
    <property type="evidence" value="ECO:0007669"/>
    <property type="project" value="TreeGrafter"/>
</dbReference>
<feature type="coiled-coil region" evidence="1">
    <location>
        <begin position="563"/>
        <end position="590"/>
    </location>
</feature>
<comment type="caution">
    <text evidence="3">The sequence shown here is derived from an EMBL/GenBank/DDBJ whole genome shotgun (WGS) entry which is preliminary data.</text>
</comment>
<dbReference type="GO" id="GO:0030425">
    <property type="term" value="C:dendrite"/>
    <property type="evidence" value="ECO:0007669"/>
    <property type="project" value="TreeGrafter"/>
</dbReference>
<dbReference type="GO" id="GO:0007409">
    <property type="term" value="P:axonogenesis"/>
    <property type="evidence" value="ECO:0007669"/>
    <property type="project" value="TreeGrafter"/>
</dbReference>
<sequence>QNQNMAQETCELPLLSCFSKNIDIHGIDLVGISKDNVILSIQSSNGDVAICQANGDHVKNLAIKVQRHWWVDNNIVCLKQNGTLEVYGPCLEENDWNIVATMTQNDIASLITQHGGPDMEFADINLLSQYNHCAILECNREHIIQVAVSQEGQLKVLAYYKKLLMESKAMCQRDVIVELDGDSLYFSIFKQEKRKHTLSIKDLLKNHKQPDFTPDTFTNVILSTDLSYVVLMDNVEGHIVTIDIRHYIAKWKIIENSCIYEQAHPAVRELDSESVQASRISDATWKNQLGDLYQRTNTHASKSRDHHGIASKPKWTGFKLKHEEMTKSTQTRDIHIPGDDVTLNDVREIHVDDTAIYFIIQKMEAPAKYICCYNIKDGTWKKFRVDPNSGVLFSHNSALPHLVVSSSAFYSLTVNLQQERLINKLMVYGSAGLADVLCRLNNWECHSIPMHTLEIGLKHRQLDTVLFFLSSRQNDLLALKSSLTDTGTTAKHVVFTDMDIFHMDAIIALLTTTIQENLSDHQSLQFGQQLLRITLSYLHTLLGTLSEIHDNYTYSQPVGHLEISAAKKAINELQGAMEKLTSNIVFLRTLLKTPVARDDVVDGVEVFEENFPSHWSHMSNEAVICDGIIEGNIPLVQCYLAGRFNTGEGDIANIVNVGLQWALKHISEREIQTARTLFTNLGFDATSKLRQVCFFTPYKSLRDYLIEELRSKGDLSEFELGMVEYLHKLEAWYSCVSFDMAKVLRTDGEVVEWSDTTHLKDVMSQMDHPIGVAAGDLVESDLANSQTSYYSHMLLEWLRGWDDATRQSVLIERLLNTKDLLNEQITPDVMLDYLVRHNATEALLAWVRDGESIPGLDVTSERLDSLQNCSDYTRNALLDEAARRGVFSSDECQNWSKLLKRQARVHNVIAYPKDMATNGDSQVISQDDYHLHFIEMCLKNKLLPLLYHYVDFHRLSEDDCNRIRGILTEDQRHSWTTLISFRNLGACGSDTNIERTSRHLTESLFEKSPISVGEMFMAGQTIVALSTIMFQHEPMQLQSLLTMTDIDTTYLKQTISRFPKLQLTLFPSTPLGVISQQDLTLYKMLTGTTVLDINKLANCDDGDSLSDVQKTLLHFSDANLRSRYGSVDRLTFVYFLKQARPSFAFVAFIGSQMERGLRTLSMRRVKSACKQAHFMGGKYFNDAAISATCVAFMELLGEDSSALRLHIALGRTIFEHKMRDFNTNIEKRKEMETFWQRHVGGLISQCIRQNKSAAKEFLTLAETAIQAQKNKNMLETLEMWGGVVEFCQIHKLKYPELYLIQLAKRDNWIAFLTFSQMHQYPRKQLLDLVHYFKSNSVRQHLQHVIENTQLSQQPTHTEPEPKVQRNIRSQLYSRIGLGRGKESAASSSDGEASVDTQEDTLSDSGSHNLDAIPFDTSSLEDDILAVLFKCQHETDPWEKLLQCCVELKNPVLAVLSACYKESNTLHCLCCWLATYLEDSAYKKISHKEDVPSTSWQLTDLEGIIFHLLENSHTNALANGFAVFLPESPLVHFFKFCHVLYTRPYMAECSSHLELCKDALYKTWKKSRNDQGCPVYETISWVDDVIMKVTTWLLKTICNPTRMAHLLMAYNHTTFSRHFECKMPDFRTLDRLYSLSIEHQMALNIAKCVDMTSQSAKEECGKVLLELQARCKFNEALLFAQLAGLDTHRLHINKLLAEYGELEKSCAWSCEETRLGFYKECQAQLQQNKIPGTMAAQFFEDLSAKSAGLEKAYLLQLSLECLSHQIDGTSVEQAQTQDDQSEHGGQVLWVAIWECRFEALRKKLQGRPNKGDVKEALNKVVPVGRNMLPDEEQYSKLQQASMDESSPVVEDADMVQLVIGQLLGNGQIGEACAVSRQFNVYSQDLAIILTCIGLVDQSISLERLSNDMKTLLQTSPPSHRRGSKLRASLGLSRTLSTTSLSSTVSAAEDFIAMETDNILVTMETLSLHCVNGLKCCNRIINAHKIAMALSCSYDNVRRQEHFDVLNSLLSCREANRYTLAKDYVTFNGVSQDKVLDFICDLILSSLKHSLDWDDTDVLQSWVNINATHEIAHIEPELLQLGDNPSLIGERLLHHTAAFTATDDSDQQKVTKVPR</sequence>
<evidence type="ECO:0000313" key="4">
    <source>
        <dbReference type="Proteomes" id="UP000749559"/>
    </source>
</evidence>
<organism evidence="3 4">
    <name type="scientific">Owenia fusiformis</name>
    <name type="common">Polychaete worm</name>
    <dbReference type="NCBI Taxonomy" id="6347"/>
    <lineage>
        <taxon>Eukaryota</taxon>
        <taxon>Metazoa</taxon>
        <taxon>Spiralia</taxon>
        <taxon>Lophotrochozoa</taxon>
        <taxon>Annelida</taxon>
        <taxon>Polychaeta</taxon>
        <taxon>Sedentaria</taxon>
        <taxon>Canalipalpata</taxon>
        <taxon>Sabellida</taxon>
        <taxon>Oweniida</taxon>
        <taxon>Oweniidae</taxon>
        <taxon>Owenia</taxon>
    </lineage>
</organism>
<evidence type="ECO:0000313" key="3">
    <source>
        <dbReference type="EMBL" id="CAH1796496.1"/>
    </source>
</evidence>
<protein>
    <submittedName>
        <fullName evidence="3">Uncharacterized protein</fullName>
    </submittedName>
</protein>
<dbReference type="GO" id="GO:0030424">
    <property type="term" value="C:axon"/>
    <property type="evidence" value="ECO:0007669"/>
    <property type="project" value="TreeGrafter"/>
</dbReference>
<feature type="region of interest" description="Disordered" evidence="2">
    <location>
        <begin position="1378"/>
        <end position="1407"/>
    </location>
</feature>